<dbReference type="PANTHER" id="PTHR21261">
    <property type="entry name" value="BEAT PROTEIN"/>
    <property type="match status" value="1"/>
</dbReference>
<keyword evidence="2" id="KW-1185">Reference proteome</keyword>
<sequence length="108" mass="12285">MPTHYSGLIYDRLLVPEPLSALKDMRIVLPTAARVGATTRLSCLYDLEGSQLYSIKWYREEAEFYSFVPKEQPATRLYPDHGISVDAQLPVRERTIPHDQRPAIAVSP</sequence>
<organism evidence="1 2">
    <name type="scientific">Frankliniella fusca</name>
    <dbReference type="NCBI Taxonomy" id="407009"/>
    <lineage>
        <taxon>Eukaryota</taxon>
        <taxon>Metazoa</taxon>
        <taxon>Ecdysozoa</taxon>
        <taxon>Arthropoda</taxon>
        <taxon>Hexapoda</taxon>
        <taxon>Insecta</taxon>
        <taxon>Pterygota</taxon>
        <taxon>Neoptera</taxon>
        <taxon>Paraneoptera</taxon>
        <taxon>Thysanoptera</taxon>
        <taxon>Terebrantia</taxon>
        <taxon>Thripoidea</taxon>
        <taxon>Thripidae</taxon>
        <taxon>Frankliniella</taxon>
    </lineage>
</organism>
<evidence type="ECO:0000313" key="1">
    <source>
        <dbReference type="EMBL" id="KAK3932997.1"/>
    </source>
</evidence>
<dbReference type="Proteomes" id="UP001219518">
    <property type="component" value="Unassembled WGS sequence"/>
</dbReference>
<name>A0AAE1I3Z0_9NEOP</name>
<gene>
    <name evidence="1" type="ORF">KUF71_017185</name>
</gene>
<dbReference type="EMBL" id="JAHWGI010001442">
    <property type="protein sequence ID" value="KAK3932997.1"/>
    <property type="molecule type" value="Genomic_DNA"/>
</dbReference>
<dbReference type="AlphaFoldDB" id="A0AAE1I3Z0"/>
<proteinExistence type="predicted"/>
<accession>A0AAE1I3Z0</accession>
<reference evidence="1" key="1">
    <citation type="submission" date="2021-07" db="EMBL/GenBank/DDBJ databases">
        <authorList>
            <person name="Catto M.A."/>
            <person name="Jacobson A."/>
            <person name="Kennedy G."/>
            <person name="Labadie P."/>
            <person name="Hunt B.G."/>
            <person name="Srinivasan R."/>
        </authorList>
    </citation>
    <scope>NUCLEOTIDE SEQUENCE</scope>
    <source>
        <strain evidence="1">PL_HMW_Pooled</strain>
        <tissue evidence="1">Head</tissue>
    </source>
</reference>
<protein>
    <submittedName>
        <fullName evidence="1">ATP synthase subunit alpha</fullName>
    </submittedName>
</protein>
<reference evidence="1" key="2">
    <citation type="journal article" date="2023" name="BMC Genomics">
        <title>Pest status, molecular evolution, and epigenetic factors derived from the genome assembly of Frankliniella fusca, a thysanopteran phytovirus vector.</title>
        <authorList>
            <person name="Catto M.A."/>
            <person name="Labadie P.E."/>
            <person name="Jacobson A.L."/>
            <person name="Kennedy G.G."/>
            <person name="Srinivasan R."/>
            <person name="Hunt B.G."/>
        </authorList>
    </citation>
    <scope>NUCLEOTIDE SEQUENCE</scope>
    <source>
        <strain evidence="1">PL_HMW_Pooled</strain>
    </source>
</reference>
<dbReference type="PANTHER" id="PTHR21261:SF17">
    <property type="entry name" value="BEAT VI"/>
    <property type="match status" value="1"/>
</dbReference>
<comment type="caution">
    <text evidence="1">The sequence shown here is derived from an EMBL/GenBank/DDBJ whole genome shotgun (WGS) entry which is preliminary data.</text>
</comment>
<evidence type="ECO:0000313" key="2">
    <source>
        <dbReference type="Proteomes" id="UP001219518"/>
    </source>
</evidence>